<dbReference type="Gene3D" id="3.40.50.150">
    <property type="entry name" value="Vaccinia Virus protein VP39"/>
    <property type="match status" value="1"/>
</dbReference>
<dbReference type="InterPro" id="IPR016461">
    <property type="entry name" value="COMT-like"/>
</dbReference>
<dbReference type="InterPro" id="IPR036390">
    <property type="entry name" value="WH_DNA-bd_sf"/>
</dbReference>
<dbReference type="InterPro" id="IPR036388">
    <property type="entry name" value="WH-like_DNA-bd_sf"/>
</dbReference>
<dbReference type="Proteomes" id="UP000799118">
    <property type="component" value="Unassembled WGS sequence"/>
</dbReference>
<evidence type="ECO:0000256" key="1">
    <source>
        <dbReference type="ARBA" id="ARBA00022603"/>
    </source>
</evidence>
<name>A0A6A4H2F5_9AGAR</name>
<dbReference type="EMBL" id="ML769597">
    <property type="protein sequence ID" value="KAE9392372.1"/>
    <property type="molecule type" value="Genomic_DNA"/>
</dbReference>
<dbReference type="AlphaFoldDB" id="A0A6A4H2F5"/>
<dbReference type="Pfam" id="PF08100">
    <property type="entry name" value="Dimerisation"/>
    <property type="match status" value="1"/>
</dbReference>
<gene>
    <name evidence="6" type="ORF">BT96DRAFT_967415</name>
</gene>
<dbReference type="PANTHER" id="PTHR43712:SF2">
    <property type="entry name" value="O-METHYLTRANSFERASE CICE"/>
    <property type="match status" value="1"/>
</dbReference>
<evidence type="ECO:0000313" key="6">
    <source>
        <dbReference type="EMBL" id="KAE9392372.1"/>
    </source>
</evidence>
<dbReference type="InterPro" id="IPR029063">
    <property type="entry name" value="SAM-dependent_MTases_sf"/>
</dbReference>
<dbReference type="OrthoDB" id="2410195at2759"/>
<keyword evidence="1 6" id="KW-0489">Methyltransferase</keyword>
<dbReference type="InterPro" id="IPR012967">
    <property type="entry name" value="COMT_dimerisation"/>
</dbReference>
<keyword evidence="7" id="KW-1185">Reference proteome</keyword>
<organism evidence="6 7">
    <name type="scientific">Gymnopus androsaceus JB14</name>
    <dbReference type="NCBI Taxonomy" id="1447944"/>
    <lineage>
        <taxon>Eukaryota</taxon>
        <taxon>Fungi</taxon>
        <taxon>Dikarya</taxon>
        <taxon>Basidiomycota</taxon>
        <taxon>Agaricomycotina</taxon>
        <taxon>Agaricomycetes</taxon>
        <taxon>Agaricomycetidae</taxon>
        <taxon>Agaricales</taxon>
        <taxon>Marasmiineae</taxon>
        <taxon>Omphalotaceae</taxon>
        <taxon>Gymnopus</taxon>
    </lineage>
</organism>
<dbReference type="PROSITE" id="PS51683">
    <property type="entry name" value="SAM_OMT_II"/>
    <property type="match status" value="1"/>
</dbReference>
<dbReference type="Pfam" id="PF00891">
    <property type="entry name" value="Methyltransf_2"/>
    <property type="match status" value="1"/>
</dbReference>
<dbReference type="PANTHER" id="PTHR43712">
    <property type="entry name" value="PUTATIVE (AFU_ORTHOLOGUE AFUA_4G14580)-RELATED"/>
    <property type="match status" value="1"/>
</dbReference>
<sequence>MESPLTALANIISSGVHDLEAAYSKEGITLPATSLDDDPRLAYNKRLIVAAAAQIIASVRAPVDVLKESVGSVYTTATLGFVIDTKVADILKVAGRKGLHVNEISVITNVDASHLARVLRYLATRHIFREVSPDVFANNRVSSLLASTRSLKEIKADPDARFDDAPSAAHTSMYADEGLKSAVFFSKYLQNPEDSLPAFNMAFNTGATAWEWYGEHGNEWRGRRFAAAMKGNAKRFATEIISNGIDADSLFGGNLVVDVGGGVGSATLGLYKTYPHLQYIVQDIDAQIHAAKKYWEENAPDAVNTGSVKLQVHSFFNRQPIENARVYFLRIVTHDWPDVDVKKIMSCIRTAAGKSSKLVLFEVLARFTCKTSSDSSPYPLLGNLGIAGAGIDTVVDMHMLASYDGKERTETDFKNLGLETGWKLESVKPGVLAALVYSPV</sequence>
<dbReference type="Gene3D" id="1.10.10.10">
    <property type="entry name" value="Winged helix-like DNA-binding domain superfamily/Winged helix DNA-binding domain"/>
    <property type="match status" value="1"/>
</dbReference>
<evidence type="ECO:0000256" key="2">
    <source>
        <dbReference type="ARBA" id="ARBA00022679"/>
    </source>
</evidence>
<dbReference type="InterPro" id="IPR001077">
    <property type="entry name" value="COMT_C"/>
</dbReference>
<evidence type="ECO:0000313" key="7">
    <source>
        <dbReference type="Proteomes" id="UP000799118"/>
    </source>
</evidence>
<proteinExistence type="predicted"/>
<dbReference type="GO" id="GO:0032259">
    <property type="term" value="P:methylation"/>
    <property type="evidence" value="ECO:0007669"/>
    <property type="project" value="UniProtKB-KW"/>
</dbReference>
<accession>A0A6A4H2F5</accession>
<keyword evidence="2" id="KW-0808">Transferase</keyword>
<keyword evidence="3" id="KW-0949">S-adenosyl-L-methionine</keyword>
<evidence type="ECO:0000259" key="5">
    <source>
        <dbReference type="Pfam" id="PF08100"/>
    </source>
</evidence>
<reference evidence="6" key="1">
    <citation type="journal article" date="2019" name="Environ. Microbiol.">
        <title>Fungal ecological strategies reflected in gene transcription - a case study of two litter decomposers.</title>
        <authorList>
            <person name="Barbi F."/>
            <person name="Kohler A."/>
            <person name="Barry K."/>
            <person name="Baskaran P."/>
            <person name="Daum C."/>
            <person name="Fauchery L."/>
            <person name="Ihrmark K."/>
            <person name="Kuo A."/>
            <person name="LaButti K."/>
            <person name="Lipzen A."/>
            <person name="Morin E."/>
            <person name="Grigoriev I.V."/>
            <person name="Henrissat B."/>
            <person name="Lindahl B."/>
            <person name="Martin F."/>
        </authorList>
    </citation>
    <scope>NUCLEOTIDE SEQUENCE</scope>
    <source>
        <strain evidence="6">JB14</strain>
    </source>
</reference>
<feature type="domain" description="O-methyltransferase C-terminal" evidence="4">
    <location>
        <begin position="199"/>
        <end position="422"/>
    </location>
</feature>
<dbReference type="SUPFAM" id="SSF53335">
    <property type="entry name" value="S-adenosyl-L-methionine-dependent methyltransferases"/>
    <property type="match status" value="1"/>
</dbReference>
<evidence type="ECO:0000256" key="3">
    <source>
        <dbReference type="ARBA" id="ARBA00022691"/>
    </source>
</evidence>
<dbReference type="SUPFAM" id="SSF46785">
    <property type="entry name" value="Winged helix' DNA-binding domain"/>
    <property type="match status" value="1"/>
</dbReference>
<protein>
    <submittedName>
        <fullName evidence="6">S-adenosyl-L-methionine-dependent methyltransferase</fullName>
    </submittedName>
</protein>
<evidence type="ECO:0000259" key="4">
    <source>
        <dbReference type="Pfam" id="PF00891"/>
    </source>
</evidence>
<dbReference type="GO" id="GO:0046983">
    <property type="term" value="F:protein dimerization activity"/>
    <property type="evidence" value="ECO:0007669"/>
    <property type="project" value="InterPro"/>
</dbReference>
<dbReference type="GO" id="GO:0008171">
    <property type="term" value="F:O-methyltransferase activity"/>
    <property type="evidence" value="ECO:0007669"/>
    <property type="project" value="InterPro"/>
</dbReference>
<feature type="domain" description="O-methyltransferase dimerisation" evidence="5">
    <location>
        <begin position="72"/>
        <end position="147"/>
    </location>
</feature>